<dbReference type="GO" id="GO:0005886">
    <property type="term" value="C:plasma membrane"/>
    <property type="evidence" value="ECO:0007669"/>
    <property type="project" value="UniProtKB-SubCell"/>
</dbReference>
<keyword evidence="11 14" id="KW-1133">Transmembrane helix</keyword>
<keyword evidence="9 16" id="KW-0418">Kinase</keyword>
<reference evidence="16 17" key="1">
    <citation type="submission" date="2015-09" db="EMBL/GenBank/DDBJ databases">
        <authorList>
            <consortium name="Pathogen Informatics"/>
        </authorList>
    </citation>
    <scope>NUCLEOTIDE SEQUENCE [LARGE SCALE GENOMIC DNA]</scope>
    <source>
        <strain evidence="16 17">2789STDY5834841</strain>
    </source>
</reference>
<sequence length="722" mass="82536">MDTKSKNSRKFGILILILLLAASSAVMMLQYGTIRRQIESVQEEGSRSGETAADMANTLAEGNYLLYNRYVRDTDPAEVLSLYGQQRFDLAEKYLDYELIDSKDEVIASDLPEEEQEKLHEDGKEYAFRVKYIFSENGDLEDIQIGGTAFGAEEAYNMESIYINEVESVESYGQISSITTLTDVTFIYGITEENLEAYGNIIASENGEYLEYYNISYTTAFRDTLEMLSVLLIAAAILMPFVKCLDLSEMKVFRASFEVAGAGALFFAFGGFDIMAYVVYHTVKGRSLPAGFEPALLVANFLLWMFMFGILFWCVTSLRAMFRMKKAYWTERTLTAKMLRKMKNKGEESGGKIQKKVKSIGRKIRNFFARQYDALLHLDFQDKTNRTILRVVLINFAILFVVCLFWWYGTVALIVYSVMLFMFLKKYTQDLSEKYALLLKSTNQLAEGHLDIPIEGDVGLFNPIQEELKRIQKGFKKAVDEEVKNERMKTELVTNVSHDLRTPLTAIITYTDLLKNEKDEEKRKEYISVLERKSLRLKVLIEDLFEISKAASKSVVMHFMKVDIVGLFKQVELENVEKIKAANLEFRTKIPEQKVVMWLDSEKTYRIFENLIVNITKYAMPHTRVYIDMTETEDGVHITMKNVSAAELNFNADEITDRFVRGDSARNTEGSGLGLAIAKSFAELQHGSLKISTEADLFKADLYLPKSKEMPEKPGRGYPENL</sequence>
<dbReference type="InterPro" id="IPR005467">
    <property type="entry name" value="His_kinase_dom"/>
</dbReference>
<evidence type="ECO:0000256" key="9">
    <source>
        <dbReference type="ARBA" id="ARBA00022777"/>
    </source>
</evidence>
<keyword evidence="7 14" id="KW-0812">Transmembrane</keyword>
<dbReference type="Gene3D" id="1.10.287.130">
    <property type="match status" value="1"/>
</dbReference>
<evidence type="ECO:0000256" key="12">
    <source>
        <dbReference type="ARBA" id="ARBA00023012"/>
    </source>
</evidence>
<evidence type="ECO:0000256" key="1">
    <source>
        <dbReference type="ARBA" id="ARBA00000085"/>
    </source>
</evidence>
<evidence type="ECO:0000256" key="2">
    <source>
        <dbReference type="ARBA" id="ARBA00004651"/>
    </source>
</evidence>
<dbReference type="SMART" id="SM00387">
    <property type="entry name" value="HATPase_c"/>
    <property type="match status" value="1"/>
</dbReference>
<dbReference type="PROSITE" id="PS50109">
    <property type="entry name" value="HIS_KIN"/>
    <property type="match status" value="1"/>
</dbReference>
<dbReference type="InterPro" id="IPR050398">
    <property type="entry name" value="HssS/ArlS-like"/>
</dbReference>
<keyword evidence="12" id="KW-0902">Two-component regulatory system</keyword>
<comment type="subcellular location">
    <subcellularLocation>
        <location evidence="2">Cell membrane</location>
        <topology evidence="2">Multi-pass membrane protein</topology>
    </subcellularLocation>
</comment>
<feature type="transmembrane region" description="Helical" evidence="14">
    <location>
        <begin position="301"/>
        <end position="322"/>
    </location>
</feature>
<evidence type="ECO:0000256" key="10">
    <source>
        <dbReference type="ARBA" id="ARBA00022840"/>
    </source>
</evidence>
<dbReference type="GO" id="GO:0000155">
    <property type="term" value="F:phosphorelay sensor kinase activity"/>
    <property type="evidence" value="ECO:0007669"/>
    <property type="project" value="InterPro"/>
</dbReference>
<dbReference type="SMART" id="SM00388">
    <property type="entry name" value="HisKA"/>
    <property type="match status" value="1"/>
</dbReference>
<feature type="transmembrane region" description="Helical" evidence="14">
    <location>
        <begin position="257"/>
        <end position="281"/>
    </location>
</feature>
<name>A0A174AEH6_9FIRM</name>
<evidence type="ECO:0000256" key="8">
    <source>
        <dbReference type="ARBA" id="ARBA00022741"/>
    </source>
</evidence>
<keyword evidence="13 14" id="KW-0472">Membrane</keyword>
<dbReference type="EC" id="2.7.13.3" evidence="3"/>
<dbReference type="PANTHER" id="PTHR45528">
    <property type="entry name" value="SENSOR HISTIDINE KINASE CPXA"/>
    <property type="match status" value="1"/>
</dbReference>
<evidence type="ECO:0000259" key="15">
    <source>
        <dbReference type="PROSITE" id="PS50109"/>
    </source>
</evidence>
<evidence type="ECO:0000256" key="4">
    <source>
        <dbReference type="ARBA" id="ARBA00022475"/>
    </source>
</evidence>
<dbReference type="EMBL" id="CYZO01000010">
    <property type="protein sequence ID" value="CUN85918.1"/>
    <property type="molecule type" value="Genomic_DNA"/>
</dbReference>
<dbReference type="Gene3D" id="3.30.565.10">
    <property type="entry name" value="Histidine kinase-like ATPase, C-terminal domain"/>
    <property type="match status" value="1"/>
</dbReference>
<dbReference type="RefSeq" id="WP_055158757.1">
    <property type="nucleotide sequence ID" value="NZ_CYZO01000010.1"/>
</dbReference>
<keyword evidence="4" id="KW-1003">Cell membrane</keyword>
<evidence type="ECO:0000256" key="7">
    <source>
        <dbReference type="ARBA" id="ARBA00022692"/>
    </source>
</evidence>
<dbReference type="FunFam" id="1.10.287.130:FF:000008">
    <property type="entry name" value="Two-component sensor histidine kinase"/>
    <property type="match status" value="1"/>
</dbReference>
<dbReference type="InterPro" id="IPR003594">
    <property type="entry name" value="HATPase_dom"/>
</dbReference>
<protein>
    <recommendedName>
        <fullName evidence="3">histidine kinase</fullName>
        <ecNumber evidence="3">2.7.13.3</ecNumber>
    </recommendedName>
</protein>
<keyword evidence="10" id="KW-0067">ATP-binding</keyword>
<comment type="catalytic activity">
    <reaction evidence="1">
        <text>ATP + protein L-histidine = ADP + protein N-phospho-L-histidine.</text>
        <dbReference type="EC" id="2.7.13.3"/>
    </reaction>
</comment>
<organism evidence="16 17">
    <name type="scientific">[Ruminococcus] torques</name>
    <dbReference type="NCBI Taxonomy" id="33039"/>
    <lineage>
        <taxon>Bacteria</taxon>
        <taxon>Bacillati</taxon>
        <taxon>Bacillota</taxon>
        <taxon>Clostridia</taxon>
        <taxon>Lachnospirales</taxon>
        <taxon>Lachnospiraceae</taxon>
        <taxon>Mediterraneibacter</taxon>
    </lineage>
</organism>
<dbReference type="Proteomes" id="UP000095787">
    <property type="component" value="Unassembled WGS sequence"/>
</dbReference>
<evidence type="ECO:0000313" key="17">
    <source>
        <dbReference type="Proteomes" id="UP000095787"/>
    </source>
</evidence>
<gene>
    <name evidence="16" type="primary">walK</name>
    <name evidence="16" type="ORF">ERS852456_00997</name>
</gene>
<evidence type="ECO:0000256" key="6">
    <source>
        <dbReference type="ARBA" id="ARBA00022679"/>
    </source>
</evidence>
<evidence type="ECO:0000313" key="16">
    <source>
        <dbReference type="EMBL" id="CUN85918.1"/>
    </source>
</evidence>
<dbReference type="GO" id="GO:0005524">
    <property type="term" value="F:ATP binding"/>
    <property type="evidence" value="ECO:0007669"/>
    <property type="project" value="UniProtKB-KW"/>
</dbReference>
<evidence type="ECO:0000256" key="3">
    <source>
        <dbReference type="ARBA" id="ARBA00012438"/>
    </source>
</evidence>
<keyword evidence="5" id="KW-0597">Phosphoprotein</keyword>
<dbReference type="InterPro" id="IPR036097">
    <property type="entry name" value="HisK_dim/P_sf"/>
</dbReference>
<dbReference type="AlphaFoldDB" id="A0A174AEH6"/>
<feature type="transmembrane region" description="Helical" evidence="14">
    <location>
        <begin position="227"/>
        <end position="245"/>
    </location>
</feature>
<dbReference type="SUPFAM" id="SSF55874">
    <property type="entry name" value="ATPase domain of HSP90 chaperone/DNA topoisomerase II/histidine kinase"/>
    <property type="match status" value="1"/>
</dbReference>
<evidence type="ECO:0000256" key="11">
    <source>
        <dbReference type="ARBA" id="ARBA00022989"/>
    </source>
</evidence>
<dbReference type="CDD" id="cd00082">
    <property type="entry name" value="HisKA"/>
    <property type="match status" value="1"/>
</dbReference>
<dbReference type="Pfam" id="PF02518">
    <property type="entry name" value="HATPase_c"/>
    <property type="match status" value="1"/>
</dbReference>
<accession>A0A174AEH6</accession>
<keyword evidence="8" id="KW-0547">Nucleotide-binding</keyword>
<evidence type="ECO:0000256" key="13">
    <source>
        <dbReference type="ARBA" id="ARBA00023136"/>
    </source>
</evidence>
<evidence type="ECO:0000256" key="5">
    <source>
        <dbReference type="ARBA" id="ARBA00022553"/>
    </source>
</evidence>
<feature type="domain" description="Histidine kinase" evidence="15">
    <location>
        <begin position="495"/>
        <end position="708"/>
    </location>
</feature>
<dbReference type="InterPro" id="IPR003661">
    <property type="entry name" value="HisK_dim/P_dom"/>
</dbReference>
<dbReference type="SUPFAM" id="SSF47384">
    <property type="entry name" value="Homodimeric domain of signal transducing histidine kinase"/>
    <property type="match status" value="1"/>
</dbReference>
<dbReference type="PANTHER" id="PTHR45528:SF1">
    <property type="entry name" value="SENSOR HISTIDINE KINASE CPXA"/>
    <property type="match status" value="1"/>
</dbReference>
<dbReference type="Pfam" id="PF00512">
    <property type="entry name" value="HisKA"/>
    <property type="match status" value="1"/>
</dbReference>
<evidence type="ECO:0000256" key="14">
    <source>
        <dbReference type="SAM" id="Phobius"/>
    </source>
</evidence>
<keyword evidence="6 16" id="KW-0808">Transferase</keyword>
<dbReference type="InterPro" id="IPR036890">
    <property type="entry name" value="HATPase_C_sf"/>
</dbReference>
<proteinExistence type="predicted"/>
<feature type="transmembrane region" description="Helical" evidence="14">
    <location>
        <begin position="391"/>
        <end position="424"/>
    </location>
</feature>